<accession>A0ABD2QFN5</accession>
<dbReference type="Gene3D" id="1.25.40.480">
    <property type="match status" value="1"/>
</dbReference>
<reference evidence="2 3" key="1">
    <citation type="submission" date="2024-11" db="EMBL/GenBank/DDBJ databases">
        <title>Adaptive evolution of stress response genes in parasites aligns with host niche diversity.</title>
        <authorList>
            <person name="Hahn C."/>
            <person name="Resl P."/>
        </authorList>
    </citation>
    <scope>NUCLEOTIDE SEQUENCE [LARGE SCALE GENOMIC DNA]</scope>
    <source>
        <strain evidence="2">EGGRZ-B1_66</strain>
        <tissue evidence="2">Body</tissue>
    </source>
</reference>
<sequence length="380" mass="43827">MPKRRRAASSEIQVLGEKDIKKIQRLVNLVDKDEQEPGASKAPNKLVVELEEDSNELKNAFYDDDAQLSKGVEWSKFFSTDLTTDFNDKLVECKDLVEEEMSEFCGSLPGDIDNTMEKFEDLPEELQRHIRLLTSVLRNYRSGPLPKTVKVLPSLPGWDGLLETLDPMSWTPHAHMKVTKVFASRGHEPSLHYYQNYLLPKVQEDIAATKRLCLHLFEALISSMFRPQEFIAGIFLPWVRSDMSKTEGIVLAHLLRKASLKVRFGTVCLALVCKEDFSIARSLVVEALLEKKYKMPETAISVLVDYFCSMDRECNQFFNDEGRLPVSWFKSLSTFLELYRDAVIPEERERLVKLCHRHQHPFFTKQIRGFIQLIPTEPKN</sequence>
<protein>
    <recommendedName>
        <fullName evidence="4">Bystin</fullName>
    </recommendedName>
</protein>
<evidence type="ECO:0008006" key="4">
    <source>
        <dbReference type="Google" id="ProtNLM"/>
    </source>
</evidence>
<evidence type="ECO:0000313" key="3">
    <source>
        <dbReference type="Proteomes" id="UP001626550"/>
    </source>
</evidence>
<organism evidence="2 3">
    <name type="scientific">Cichlidogyrus casuarinus</name>
    <dbReference type="NCBI Taxonomy" id="1844966"/>
    <lineage>
        <taxon>Eukaryota</taxon>
        <taxon>Metazoa</taxon>
        <taxon>Spiralia</taxon>
        <taxon>Lophotrochozoa</taxon>
        <taxon>Platyhelminthes</taxon>
        <taxon>Monogenea</taxon>
        <taxon>Monopisthocotylea</taxon>
        <taxon>Dactylogyridea</taxon>
        <taxon>Ancyrocephalidae</taxon>
        <taxon>Cichlidogyrus</taxon>
    </lineage>
</organism>
<dbReference type="PANTHER" id="PTHR12821">
    <property type="entry name" value="BYSTIN"/>
    <property type="match status" value="1"/>
</dbReference>
<comment type="similarity">
    <text evidence="1">Belongs to the bystin family.</text>
</comment>
<name>A0ABD2QFN5_9PLAT</name>
<comment type="caution">
    <text evidence="2">The sequence shown here is derived from an EMBL/GenBank/DDBJ whole genome shotgun (WGS) entry which is preliminary data.</text>
</comment>
<dbReference type="InterPro" id="IPR007955">
    <property type="entry name" value="Bystin"/>
</dbReference>
<dbReference type="PANTHER" id="PTHR12821:SF0">
    <property type="entry name" value="BYSTIN"/>
    <property type="match status" value="1"/>
</dbReference>
<dbReference type="Proteomes" id="UP001626550">
    <property type="component" value="Unassembled WGS sequence"/>
</dbReference>
<evidence type="ECO:0000313" key="2">
    <source>
        <dbReference type="EMBL" id="KAL3318117.1"/>
    </source>
</evidence>
<gene>
    <name evidence="2" type="ORF">Ciccas_003226</name>
</gene>
<evidence type="ECO:0000256" key="1">
    <source>
        <dbReference type="ARBA" id="ARBA00007114"/>
    </source>
</evidence>
<dbReference type="EMBL" id="JBJKFK010000285">
    <property type="protein sequence ID" value="KAL3318117.1"/>
    <property type="molecule type" value="Genomic_DNA"/>
</dbReference>
<dbReference type="Pfam" id="PF05291">
    <property type="entry name" value="Bystin"/>
    <property type="match status" value="1"/>
</dbReference>
<keyword evidence="3" id="KW-1185">Reference proteome</keyword>
<proteinExistence type="inferred from homology"/>
<dbReference type="AlphaFoldDB" id="A0ABD2QFN5"/>